<reference evidence="4" key="1">
    <citation type="submission" date="2016-10" db="EMBL/GenBank/DDBJ databases">
        <authorList>
            <person name="Varghese N."/>
            <person name="Submissions S."/>
        </authorList>
    </citation>
    <scope>NUCLEOTIDE SEQUENCE [LARGE SCALE GENOMIC DNA]</scope>
    <source>
        <strain evidence="4">CGMCC 1.10121</strain>
    </source>
</reference>
<dbReference type="GO" id="GO:0016491">
    <property type="term" value="F:oxidoreductase activity"/>
    <property type="evidence" value="ECO:0007669"/>
    <property type="project" value="UniProtKB-KW"/>
</dbReference>
<dbReference type="SUPFAM" id="SSF51735">
    <property type="entry name" value="NAD(P)-binding Rossmann-fold domains"/>
    <property type="match status" value="1"/>
</dbReference>
<dbReference type="PROSITE" id="PS00061">
    <property type="entry name" value="ADH_SHORT"/>
    <property type="match status" value="1"/>
</dbReference>
<gene>
    <name evidence="3" type="ORF">SAMN04487948_13823</name>
</gene>
<dbReference type="Proteomes" id="UP000199126">
    <property type="component" value="Unassembled WGS sequence"/>
</dbReference>
<dbReference type="InterPro" id="IPR020904">
    <property type="entry name" value="Sc_DH/Rdtase_CS"/>
</dbReference>
<dbReference type="InterPro" id="IPR002347">
    <property type="entry name" value="SDR_fam"/>
</dbReference>
<sequence length="313" mass="33817">MTPTATERRNRTVVLLTGGTSGIGRAAARQLAARNVTVLITGRRRAKGEAALSEIQDAHPSGEGAFYRTDFAEQSDVRRLARDVQADFDRLDVLLNNAGTGQGERTLTNDGLELTFVVNFVAPFLLTNLLVPRLRESTPARVLSTVTVAQHDKAYDMREGDLSNLDAVATGESFELEQAYVNSKLALLLFTYELADRLAGTGVTAASVNPGLIGTTDITRNAPLGGTKVSHWIAALLARIAPLGPIETEATAGEMLVHHAMDQELPDGEAVYFDRWEQADPEPRATNQTLRDRLWTFTADLTGLTETGAMGKA</sequence>
<proteinExistence type="inferred from homology"/>
<dbReference type="InterPro" id="IPR036291">
    <property type="entry name" value="NAD(P)-bd_dom_sf"/>
</dbReference>
<dbReference type="AlphaFoldDB" id="A0A1H8WRC5"/>
<dbReference type="PANTHER" id="PTHR43157:SF31">
    <property type="entry name" value="PHOSPHATIDYLINOSITOL-GLYCAN BIOSYNTHESIS CLASS F PROTEIN"/>
    <property type="match status" value="1"/>
</dbReference>
<dbReference type="EMBL" id="FODV01000038">
    <property type="protein sequence ID" value="SEP30159.1"/>
    <property type="molecule type" value="Genomic_DNA"/>
</dbReference>
<keyword evidence="4" id="KW-1185">Reference proteome</keyword>
<evidence type="ECO:0000256" key="1">
    <source>
        <dbReference type="ARBA" id="ARBA00023002"/>
    </source>
</evidence>
<comment type="similarity">
    <text evidence="2">Belongs to the short-chain dehydrogenases/reductases (SDR) family.</text>
</comment>
<evidence type="ECO:0000256" key="2">
    <source>
        <dbReference type="RuleBase" id="RU000363"/>
    </source>
</evidence>
<evidence type="ECO:0000313" key="3">
    <source>
        <dbReference type="EMBL" id="SEP30159.1"/>
    </source>
</evidence>
<dbReference type="Pfam" id="PF00106">
    <property type="entry name" value="adh_short"/>
    <property type="match status" value="1"/>
</dbReference>
<dbReference type="RefSeq" id="WP_089828052.1">
    <property type="nucleotide sequence ID" value="NZ_FODV01000038.1"/>
</dbReference>
<accession>A0A1H8WRC5</accession>
<dbReference type="OrthoDB" id="10454at2157"/>
<dbReference type="PANTHER" id="PTHR43157">
    <property type="entry name" value="PHOSPHATIDYLINOSITOL-GLYCAN BIOSYNTHESIS CLASS F PROTEIN-RELATED"/>
    <property type="match status" value="1"/>
</dbReference>
<name>A0A1H8WRC5_9EURY</name>
<evidence type="ECO:0000313" key="4">
    <source>
        <dbReference type="Proteomes" id="UP000199126"/>
    </source>
</evidence>
<dbReference type="PRINTS" id="PR00080">
    <property type="entry name" value="SDRFAMILY"/>
</dbReference>
<keyword evidence="1" id="KW-0560">Oxidoreductase</keyword>
<organism evidence="3 4">
    <name type="scientific">Halogranum amylolyticum</name>
    <dbReference type="NCBI Taxonomy" id="660520"/>
    <lineage>
        <taxon>Archaea</taxon>
        <taxon>Methanobacteriati</taxon>
        <taxon>Methanobacteriota</taxon>
        <taxon>Stenosarchaea group</taxon>
        <taxon>Halobacteria</taxon>
        <taxon>Halobacteriales</taxon>
        <taxon>Haloferacaceae</taxon>
    </lineage>
</organism>
<dbReference type="Gene3D" id="3.40.50.720">
    <property type="entry name" value="NAD(P)-binding Rossmann-like Domain"/>
    <property type="match status" value="1"/>
</dbReference>
<protein>
    <submittedName>
        <fullName evidence="3">Short-chain dehydrogenase</fullName>
    </submittedName>
</protein>
<dbReference type="PRINTS" id="PR00081">
    <property type="entry name" value="GDHRDH"/>
</dbReference>